<comment type="caution">
    <text evidence="9">The sequence shown here is derived from an EMBL/GenBank/DDBJ whole genome shotgun (WGS) entry which is preliminary data.</text>
</comment>
<gene>
    <name evidence="9" type="primary">cynT</name>
    <name evidence="9" type="ORF">DB44_DJ00220</name>
</gene>
<comment type="function">
    <text evidence="8">Reversible hydration of carbon dioxide.</text>
</comment>
<dbReference type="Proteomes" id="UP000031465">
    <property type="component" value="Unassembled WGS sequence"/>
</dbReference>
<evidence type="ECO:0000256" key="1">
    <source>
        <dbReference type="ARBA" id="ARBA00006217"/>
    </source>
</evidence>
<evidence type="ECO:0000256" key="3">
    <source>
        <dbReference type="ARBA" id="ARBA00022723"/>
    </source>
</evidence>
<sequence length="269" mass="30715">MIPKQRKDMKLQLFLFATILNILPLVYVSATEEKKPANSEIPQTQDLVNQVLTFARSHQDFKNLYFKEHEHEFIRLAEQGQNPHTLFIGCSDSRMVPDLILGTKPGELFVIRTAGNFVPPYDQNGWDGVSATIQYALEALDVKHIIICGHSHCGAIKGLFQTINSTQLGILKRWLQFGNEAKETTMKIVKPETSEKDLYTVAEQISVVYQLAHLMTFPAIKKKVDEKTLDLHGWYYKIETGEVSYYDPETFVFKPLKKLKAQALQTILN</sequence>
<dbReference type="GO" id="GO:0015976">
    <property type="term" value="P:carbon utilization"/>
    <property type="evidence" value="ECO:0007669"/>
    <property type="project" value="InterPro"/>
</dbReference>
<comment type="similarity">
    <text evidence="1 8">Belongs to the beta-class carbonic anhydrase family.</text>
</comment>
<dbReference type="EC" id="4.2.1.1" evidence="2 8"/>
<dbReference type="PANTHER" id="PTHR11002:SF76">
    <property type="entry name" value="CARBONIC ANHYDRASE"/>
    <property type="match status" value="1"/>
</dbReference>
<keyword evidence="5 8" id="KW-0456">Lyase</keyword>
<dbReference type="CDD" id="cd00884">
    <property type="entry name" value="beta_CA_cladeB"/>
    <property type="match status" value="1"/>
</dbReference>
<evidence type="ECO:0000256" key="2">
    <source>
        <dbReference type="ARBA" id="ARBA00012925"/>
    </source>
</evidence>
<dbReference type="InterPro" id="IPR045066">
    <property type="entry name" value="Beta_CA_cladeB"/>
</dbReference>
<dbReference type="PROSITE" id="PS00704">
    <property type="entry name" value="PROK_CO2_ANHYDRASE_1"/>
    <property type="match status" value="1"/>
</dbReference>
<name>A0A0C1JWB7_9BACT</name>
<evidence type="ECO:0000256" key="7">
    <source>
        <dbReference type="PIRSR" id="PIRSR601765-1"/>
    </source>
</evidence>
<feature type="binding site" evidence="7">
    <location>
        <position position="90"/>
    </location>
    <ligand>
        <name>Zn(2+)</name>
        <dbReference type="ChEBI" id="CHEBI:29105"/>
    </ligand>
</feature>
<dbReference type="Gene3D" id="3.40.1050.10">
    <property type="entry name" value="Carbonic anhydrase"/>
    <property type="match status" value="1"/>
</dbReference>
<dbReference type="PATRIC" id="fig|362787.3.peg.1339"/>
<dbReference type="SUPFAM" id="SSF53056">
    <property type="entry name" value="beta-carbonic anhydrase, cab"/>
    <property type="match status" value="1"/>
</dbReference>
<dbReference type="GO" id="GO:0008270">
    <property type="term" value="F:zinc ion binding"/>
    <property type="evidence" value="ECO:0007669"/>
    <property type="project" value="UniProtKB-UniRule"/>
</dbReference>
<feature type="binding site" evidence="7">
    <location>
        <position position="92"/>
    </location>
    <ligand>
        <name>Zn(2+)</name>
        <dbReference type="ChEBI" id="CHEBI:29105"/>
    </ligand>
</feature>
<dbReference type="PROSITE" id="PS00705">
    <property type="entry name" value="PROK_CO2_ANHYDRASE_2"/>
    <property type="match status" value="1"/>
</dbReference>
<dbReference type="PANTHER" id="PTHR11002">
    <property type="entry name" value="CARBONIC ANHYDRASE"/>
    <property type="match status" value="1"/>
</dbReference>
<evidence type="ECO:0000256" key="4">
    <source>
        <dbReference type="ARBA" id="ARBA00022833"/>
    </source>
</evidence>
<keyword evidence="4 7" id="KW-0862">Zinc</keyword>
<keyword evidence="3 7" id="KW-0479">Metal-binding</keyword>
<dbReference type="InterPro" id="IPR015892">
    <property type="entry name" value="Carbonic_anhydrase_CS"/>
</dbReference>
<comment type="cofactor">
    <cofactor evidence="7">
        <name>Zn(2+)</name>
        <dbReference type="ChEBI" id="CHEBI:29105"/>
    </cofactor>
    <text evidence="7">Binds 1 zinc ion per subunit.</text>
</comment>
<dbReference type="Pfam" id="PF00484">
    <property type="entry name" value="Pro_CA"/>
    <property type="match status" value="1"/>
</dbReference>
<evidence type="ECO:0000313" key="9">
    <source>
        <dbReference type="EMBL" id="KIC71527.1"/>
    </source>
</evidence>
<evidence type="ECO:0000256" key="5">
    <source>
        <dbReference type="ARBA" id="ARBA00023239"/>
    </source>
</evidence>
<evidence type="ECO:0000256" key="8">
    <source>
        <dbReference type="RuleBase" id="RU003956"/>
    </source>
</evidence>
<accession>A0A0C1JWB7</accession>
<dbReference type="InterPro" id="IPR001765">
    <property type="entry name" value="Carbonic_anhydrase"/>
</dbReference>
<comment type="catalytic activity">
    <reaction evidence="6 8">
        <text>hydrogencarbonate + H(+) = CO2 + H2O</text>
        <dbReference type="Rhea" id="RHEA:10748"/>
        <dbReference type="ChEBI" id="CHEBI:15377"/>
        <dbReference type="ChEBI" id="CHEBI:15378"/>
        <dbReference type="ChEBI" id="CHEBI:16526"/>
        <dbReference type="ChEBI" id="CHEBI:17544"/>
        <dbReference type="EC" id="4.2.1.1"/>
    </reaction>
</comment>
<dbReference type="InterPro" id="IPR036874">
    <property type="entry name" value="Carbonic_anhydrase_sf"/>
</dbReference>
<dbReference type="GO" id="GO:0004089">
    <property type="term" value="F:carbonate dehydratase activity"/>
    <property type="evidence" value="ECO:0007669"/>
    <property type="project" value="UniProtKB-UniRule"/>
</dbReference>
<feature type="binding site" evidence="7">
    <location>
        <position position="153"/>
    </location>
    <ligand>
        <name>Zn(2+)</name>
        <dbReference type="ChEBI" id="CHEBI:29105"/>
    </ligand>
</feature>
<dbReference type="SMART" id="SM00947">
    <property type="entry name" value="Pro_CA"/>
    <property type="match status" value="1"/>
</dbReference>
<dbReference type="AlphaFoldDB" id="A0A0C1JWB7"/>
<evidence type="ECO:0000256" key="6">
    <source>
        <dbReference type="ARBA" id="ARBA00048348"/>
    </source>
</evidence>
<evidence type="ECO:0000313" key="10">
    <source>
        <dbReference type="Proteomes" id="UP000031465"/>
    </source>
</evidence>
<feature type="binding site" evidence="7">
    <location>
        <position position="150"/>
    </location>
    <ligand>
        <name>Zn(2+)</name>
        <dbReference type="ChEBI" id="CHEBI:29105"/>
    </ligand>
</feature>
<dbReference type="EMBL" id="JSAN01000082">
    <property type="protein sequence ID" value="KIC71527.1"/>
    <property type="molecule type" value="Genomic_DNA"/>
</dbReference>
<organism evidence="9 10">
    <name type="scientific">Candidatus Protochlamydia amoebophila</name>
    <dbReference type="NCBI Taxonomy" id="362787"/>
    <lineage>
        <taxon>Bacteria</taxon>
        <taxon>Pseudomonadati</taxon>
        <taxon>Chlamydiota</taxon>
        <taxon>Chlamydiia</taxon>
        <taxon>Parachlamydiales</taxon>
        <taxon>Parachlamydiaceae</taxon>
        <taxon>Candidatus Protochlamydia</taxon>
    </lineage>
</organism>
<protein>
    <recommendedName>
        <fullName evidence="2 8">Carbonic anhydrase</fullName>
        <ecNumber evidence="2 8">4.2.1.1</ecNumber>
    </recommendedName>
    <alternativeName>
        <fullName evidence="8">Carbonate dehydratase</fullName>
    </alternativeName>
</protein>
<reference evidence="9 10" key="1">
    <citation type="journal article" date="2014" name="Mol. Biol. Evol.">
        <title>Massive expansion of Ubiquitination-related gene families within the Chlamydiae.</title>
        <authorList>
            <person name="Domman D."/>
            <person name="Collingro A."/>
            <person name="Lagkouvardos I."/>
            <person name="Gehre L."/>
            <person name="Weinmaier T."/>
            <person name="Rattei T."/>
            <person name="Subtil A."/>
            <person name="Horn M."/>
        </authorList>
    </citation>
    <scope>NUCLEOTIDE SEQUENCE [LARGE SCALE GENOMIC DNA]</scope>
    <source>
        <strain evidence="9 10">EI2</strain>
    </source>
</reference>
<proteinExistence type="inferred from homology"/>